<feature type="region of interest" description="Disordered" evidence="7">
    <location>
        <begin position="1"/>
        <end position="25"/>
    </location>
</feature>
<dbReference type="PANTHER" id="PTHR47075:SF9">
    <property type="entry name" value="TRANSCRIPTION FACTOR BHLH47"/>
    <property type="match status" value="1"/>
</dbReference>
<protein>
    <submittedName>
        <fullName evidence="9">Transcription factor</fullName>
    </submittedName>
</protein>
<evidence type="ECO:0000259" key="8">
    <source>
        <dbReference type="PROSITE" id="PS50888"/>
    </source>
</evidence>
<feature type="compositionally biased region" description="Basic and acidic residues" evidence="7">
    <location>
        <begin position="7"/>
        <end position="17"/>
    </location>
</feature>
<reference evidence="9" key="1">
    <citation type="submission" date="2020-06" db="EMBL/GenBank/DDBJ databases">
        <authorList>
            <person name="Li T."/>
            <person name="Hu X."/>
            <person name="Zhang T."/>
            <person name="Song X."/>
            <person name="Zhang H."/>
            <person name="Dai N."/>
            <person name="Sheng W."/>
            <person name="Hou X."/>
            <person name="Wei L."/>
        </authorList>
    </citation>
    <scope>NUCLEOTIDE SEQUENCE</scope>
    <source>
        <strain evidence="9">G02</strain>
        <tissue evidence="9">Leaf</tissue>
    </source>
</reference>
<feature type="domain" description="BHLH" evidence="8">
    <location>
        <begin position="26"/>
        <end position="76"/>
    </location>
</feature>
<proteinExistence type="predicted"/>
<evidence type="ECO:0000256" key="5">
    <source>
        <dbReference type="ARBA" id="ARBA00023242"/>
    </source>
</evidence>
<evidence type="ECO:0000256" key="3">
    <source>
        <dbReference type="ARBA" id="ARBA00023125"/>
    </source>
</evidence>
<evidence type="ECO:0000256" key="7">
    <source>
        <dbReference type="SAM" id="MobiDB-lite"/>
    </source>
</evidence>
<comment type="caution">
    <text evidence="9">The sequence shown here is derived from an EMBL/GenBank/DDBJ whole genome shotgun (WGS) entry which is preliminary data.</text>
</comment>
<feature type="coiled-coil region" evidence="6">
    <location>
        <begin position="66"/>
        <end position="93"/>
    </location>
</feature>
<reference evidence="9" key="2">
    <citation type="journal article" date="2024" name="Plant">
        <title>Genomic evolution and insights into agronomic trait innovations of Sesamum species.</title>
        <authorList>
            <person name="Miao H."/>
            <person name="Wang L."/>
            <person name="Qu L."/>
            <person name="Liu H."/>
            <person name="Sun Y."/>
            <person name="Le M."/>
            <person name="Wang Q."/>
            <person name="Wei S."/>
            <person name="Zheng Y."/>
            <person name="Lin W."/>
            <person name="Duan Y."/>
            <person name="Cao H."/>
            <person name="Xiong S."/>
            <person name="Wang X."/>
            <person name="Wei L."/>
            <person name="Li C."/>
            <person name="Ma Q."/>
            <person name="Ju M."/>
            <person name="Zhao R."/>
            <person name="Li G."/>
            <person name="Mu C."/>
            <person name="Tian Q."/>
            <person name="Mei H."/>
            <person name="Zhang T."/>
            <person name="Gao T."/>
            <person name="Zhang H."/>
        </authorList>
    </citation>
    <scope>NUCLEOTIDE SEQUENCE</scope>
    <source>
        <strain evidence="9">G02</strain>
    </source>
</reference>
<evidence type="ECO:0000256" key="4">
    <source>
        <dbReference type="ARBA" id="ARBA00023163"/>
    </source>
</evidence>
<accession>A0AAW2RCP8</accession>
<dbReference type="InterPro" id="IPR057075">
    <property type="entry name" value="bHLH_IRO3"/>
</dbReference>
<dbReference type="InterPro" id="IPR011598">
    <property type="entry name" value="bHLH_dom"/>
</dbReference>
<dbReference type="PANTHER" id="PTHR47075">
    <property type="entry name" value="TRANSCRIPTION FACTOR BHLH47"/>
    <property type="match status" value="1"/>
</dbReference>
<organism evidence="9">
    <name type="scientific">Sesamum radiatum</name>
    <name type="common">Black benniseed</name>
    <dbReference type="NCBI Taxonomy" id="300843"/>
    <lineage>
        <taxon>Eukaryota</taxon>
        <taxon>Viridiplantae</taxon>
        <taxon>Streptophyta</taxon>
        <taxon>Embryophyta</taxon>
        <taxon>Tracheophyta</taxon>
        <taxon>Spermatophyta</taxon>
        <taxon>Magnoliopsida</taxon>
        <taxon>eudicotyledons</taxon>
        <taxon>Gunneridae</taxon>
        <taxon>Pentapetalae</taxon>
        <taxon>asterids</taxon>
        <taxon>lamiids</taxon>
        <taxon>Lamiales</taxon>
        <taxon>Pedaliaceae</taxon>
        <taxon>Sesamum</taxon>
    </lineage>
</organism>
<feature type="compositionally biased region" description="Polar residues" evidence="7">
    <location>
        <begin position="207"/>
        <end position="226"/>
    </location>
</feature>
<dbReference type="Pfam" id="PF23177">
    <property type="entry name" value="bHLH_IRO3"/>
    <property type="match status" value="1"/>
</dbReference>
<dbReference type="AlphaFoldDB" id="A0AAW2RCP8"/>
<dbReference type="GO" id="GO:0003677">
    <property type="term" value="F:DNA binding"/>
    <property type="evidence" value="ECO:0007669"/>
    <property type="project" value="UniProtKB-KW"/>
</dbReference>
<keyword evidence="2" id="KW-0805">Transcription regulation</keyword>
<evidence type="ECO:0000313" key="9">
    <source>
        <dbReference type="EMBL" id="KAL0377543.1"/>
    </source>
</evidence>
<dbReference type="GO" id="GO:0046983">
    <property type="term" value="F:protein dimerization activity"/>
    <property type="evidence" value="ECO:0007669"/>
    <property type="project" value="InterPro"/>
</dbReference>
<keyword evidence="6" id="KW-0175">Coiled coil</keyword>
<evidence type="ECO:0000256" key="2">
    <source>
        <dbReference type="ARBA" id="ARBA00023015"/>
    </source>
</evidence>
<keyword evidence="4" id="KW-0804">Transcription</keyword>
<dbReference type="EMBL" id="JACGWJ010000013">
    <property type="protein sequence ID" value="KAL0377543.1"/>
    <property type="molecule type" value="Genomic_DNA"/>
</dbReference>
<comment type="subcellular location">
    <subcellularLocation>
        <location evidence="1">Nucleus</location>
    </subcellularLocation>
</comment>
<evidence type="ECO:0000256" key="1">
    <source>
        <dbReference type="ARBA" id="ARBA00004123"/>
    </source>
</evidence>
<keyword evidence="5" id="KW-0539">Nucleus</keyword>
<dbReference type="InterPro" id="IPR036638">
    <property type="entry name" value="HLH_DNA-bd_sf"/>
</dbReference>
<evidence type="ECO:0000256" key="6">
    <source>
        <dbReference type="SAM" id="Coils"/>
    </source>
</evidence>
<dbReference type="SUPFAM" id="SSF47459">
    <property type="entry name" value="HLH, helix-loop-helix DNA-binding domain"/>
    <property type="match status" value="1"/>
</dbReference>
<gene>
    <name evidence="9" type="ORF">Sradi_3059800</name>
</gene>
<name>A0AAW2RCP8_SESRA</name>
<sequence length="233" mass="26381">MGSETAHPVDDGVEIRTSKKSTGKVPRKIHKAAREKLKRDQMNELFLDLGRTLDLDHSNNGKASILRETMRLLGELLTQVDNLRKENATLLSESNYDLVFKCSWDFTYYWIDRLQLRKNELLEETCALDDQIKSLQREIDEKANRSDLNVSEPQNSASAQLLEDHVAFPLVGHASESTSVVTPVLVMPLHHECQGFPSPFPEVNMSKVPSSVSRPQPRYPSSSDSWPSHILTK</sequence>
<dbReference type="PROSITE" id="PS50888">
    <property type="entry name" value="BHLH"/>
    <property type="match status" value="1"/>
</dbReference>
<feature type="region of interest" description="Disordered" evidence="7">
    <location>
        <begin position="206"/>
        <end position="233"/>
    </location>
</feature>
<dbReference type="GO" id="GO:0005634">
    <property type="term" value="C:nucleus"/>
    <property type="evidence" value="ECO:0007669"/>
    <property type="project" value="UniProtKB-SubCell"/>
</dbReference>
<dbReference type="Gene3D" id="4.10.280.10">
    <property type="entry name" value="Helix-loop-helix DNA-binding domain"/>
    <property type="match status" value="1"/>
</dbReference>
<keyword evidence="3" id="KW-0238">DNA-binding</keyword>